<sequence>LATSVRLTAPQDTSEISEEVVWRLRKTDDTQLQWFVRELRWFGDPDCAGEELEPIPENETVTGSNVVASHNFYDAPLTRDGDLYTGWRASTCAVSCFIGYQFPPSVSVRCLKLLQGADKSELAYSARLERKLQDDATYTRILDFDFLSGDIWMRLNEVWVFPPSRRRWRIANVEAVRGPWTIVDLAFYVDSSCEVDATLSVNATPMSSPFKATNGPVRAFDWNPSTEWTAECVTAECGRNEAWIGLQFDAEMPLIECVKMQQQAGDDTYVSSVVLQYLSGETEWSTMARYDGLFGGTRLVLSPMLPQSSWRLTAAQTMNRQWDIRELELYGDAECTEALHPVQQDGGYSLAARLDQGLVRDIAIIASSHGDSRRPTYAFDGVTDDPTKSWRSRCSSCYEGEAYIGLRWISATPPVVACVRAYFSPQFSVRVYESTKAGALFPEASHEGDLMNEIVLERLLAWRSAIQWEATMSLSRVLFNSPPLRWLVVASPKLDLLGTVPSPSGMTTAGVHRPEHVPGLIKLRTLLEARCTGNDHQQSVGLYGVNEWSHRDRGEQVVGFVIYLTFGTCIEIGTSFGFMLTSTLNTWE</sequence>
<comment type="caution">
    <text evidence="1">The sequence shown here is derived from an EMBL/GenBank/DDBJ whole genome shotgun (WGS) entry which is preliminary data.</text>
</comment>
<evidence type="ECO:0000313" key="2">
    <source>
        <dbReference type="Proteomes" id="UP000574390"/>
    </source>
</evidence>
<accession>A0A7J6S406</accession>
<organism evidence="1 2">
    <name type="scientific">Perkinsus olseni</name>
    <name type="common">Perkinsus atlanticus</name>
    <dbReference type="NCBI Taxonomy" id="32597"/>
    <lineage>
        <taxon>Eukaryota</taxon>
        <taxon>Sar</taxon>
        <taxon>Alveolata</taxon>
        <taxon>Perkinsozoa</taxon>
        <taxon>Perkinsea</taxon>
        <taxon>Perkinsida</taxon>
        <taxon>Perkinsidae</taxon>
        <taxon>Perkinsus</taxon>
    </lineage>
</organism>
<proteinExistence type="predicted"/>
<dbReference type="Proteomes" id="UP000574390">
    <property type="component" value="Unassembled WGS sequence"/>
</dbReference>
<dbReference type="InterPro" id="IPR008979">
    <property type="entry name" value="Galactose-bd-like_sf"/>
</dbReference>
<dbReference type="AlphaFoldDB" id="A0A7J6S406"/>
<protein>
    <submittedName>
        <fullName evidence="1">Uncharacterized protein</fullName>
    </submittedName>
</protein>
<dbReference type="EMBL" id="JABANM010017487">
    <property type="protein sequence ID" value="KAF4727684.1"/>
    <property type="molecule type" value="Genomic_DNA"/>
</dbReference>
<gene>
    <name evidence="1" type="ORF">FOZ62_023985</name>
</gene>
<feature type="non-terminal residue" evidence="1">
    <location>
        <position position="1"/>
    </location>
</feature>
<dbReference type="Gene3D" id="2.60.120.260">
    <property type="entry name" value="Galactose-binding domain-like"/>
    <property type="match status" value="1"/>
</dbReference>
<reference evidence="1 2" key="1">
    <citation type="submission" date="2020-04" db="EMBL/GenBank/DDBJ databases">
        <title>Perkinsus olseni comparative genomics.</title>
        <authorList>
            <person name="Bogema D.R."/>
        </authorList>
    </citation>
    <scope>NUCLEOTIDE SEQUENCE [LARGE SCALE GENOMIC DNA]</scope>
    <source>
        <strain evidence="1">ATCC PRA-205</strain>
    </source>
</reference>
<dbReference type="SUPFAM" id="SSF49785">
    <property type="entry name" value="Galactose-binding domain-like"/>
    <property type="match status" value="1"/>
</dbReference>
<name>A0A7J6S406_PEROL</name>
<evidence type="ECO:0000313" key="1">
    <source>
        <dbReference type="EMBL" id="KAF4727684.1"/>
    </source>
</evidence>